<dbReference type="Proteomes" id="UP001146793">
    <property type="component" value="Unassembled WGS sequence"/>
</dbReference>
<name>A0AAV8AAE9_9EUKA</name>
<evidence type="ECO:0000256" key="1">
    <source>
        <dbReference type="ARBA" id="ARBA00023157"/>
    </source>
</evidence>
<dbReference type="PROSITE" id="PS50015">
    <property type="entry name" value="SAP_B"/>
    <property type="match status" value="1"/>
</dbReference>
<evidence type="ECO:0000259" key="3">
    <source>
        <dbReference type="PROSITE" id="PS50015"/>
    </source>
</evidence>
<evidence type="ECO:0000313" key="5">
    <source>
        <dbReference type="Proteomes" id="UP001146793"/>
    </source>
</evidence>
<keyword evidence="1" id="KW-1015">Disulfide bond</keyword>
<feature type="domain" description="Saposin B-type" evidence="3">
    <location>
        <begin position="27"/>
        <end position="112"/>
    </location>
</feature>
<dbReference type="EMBL" id="JANTQA010000012">
    <property type="protein sequence ID" value="KAJ3450366.1"/>
    <property type="molecule type" value="Genomic_DNA"/>
</dbReference>
<protein>
    <recommendedName>
        <fullName evidence="3">Saposin B-type domain-containing protein</fullName>
    </recommendedName>
</protein>
<comment type="caution">
    <text evidence="4">The sequence shown here is derived from an EMBL/GenBank/DDBJ whole genome shotgun (WGS) entry which is preliminary data.</text>
</comment>
<evidence type="ECO:0000256" key="2">
    <source>
        <dbReference type="SAM" id="SignalP"/>
    </source>
</evidence>
<keyword evidence="2" id="KW-0732">Signal</keyword>
<evidence type="ECO:0000313" key="4">
    <source>
        <dbReference type="EMBL" id="KAJ3450366.1"/>
    </source>
</evidence>
<feature type="chain" id="PRO_5043619666" description="Saposin B-type domain-containing protein" evidence="2">
    <location>
        <begin position="20"/>
        <end position="229"/>
    </location>
</feature>
<proteinExistence type="predicted"/>
<feature type="signal peptide" evidence="2">
    <location>
        <begin position="1"/>
        <end position="19"/>
    </location>
</feature>
<organism evidence="4 5">
    <name type="scientific">Anaeramoeba flamelloides</name>
    <dbReference type="NCBI Taxonomy" id="1746091"/>
    <lineage>
        <taxon>Eukaryota</taxon>
        <taxon>Metamonada</taxon>
        <taxon>Anaeramoebidae</taxon>
        <taxon>Anaeramoeba</taxon>
    </lineage>
</organism>
<sequence length="229" mass="24937">MKKQLIVIAFIALIVGAQCGELSVSKKNRWCSPCCTFMSESLNTLLNIILNGGVVGGCGDLCSRIPGSKTVQELCFILCDLVGFEIFVHLVEKADLDPIWMCEKVTVCSHAMGNGKLLSVKIIPESGPVGTKFEIEVVFQIDTKIGTGELDVAVFGGANMPIGDGELLVDLEPNEYGLKFTFTTQESEKTPWLPGKYEVALSLCDGECGSKHEWSKTLSKKKSYFNISK</sequence>
<accession>A0AAV8AAE9</accession>
<dbReference type="InterPro" id="IPR008139">
    <property type="entry name" value="SaposinB_dom"/>
</dbReference>
<reference evidence="4" key="1">
    <citation type="submission" date="2022-08" db="EMBL/GenBank/DDBJ databases">
        <title>Novel sulphate-reducing endosymbionts in the free-living metamonad Anaeramoeba.</title>
        <authorList>
            <person name="Jerlstrom-Hultqvist J."/>
            <person name="Cepicka I."/>
            <person name="Gallot-Lavallee L."/>
            <person name="Salas-Leiva D."/>
            <person name="Curtis B.A."/>
            <person name="Zahonova K."/>
            <person name="Pipaliya S."/>
            <person name="Dacks J."/>
            <person name="Roger A.J."/>
        </authorList>
    </citation>
    <scope>NUCLEOTIDE SEQUENCE</scope>
    <source>
        <strain evidence="4">Busselton2</strain>
    </source>
</reference>
<gene>
    <name evidence="4" type="ORF">M0812_06541</name>
</gene>
<dbReference type="AlphaFoldDB" id="A0AAV8AAE9"/>